<evidence type="ECO:0000256" key="2">
    <source>
        <dbReference type="ARBA" id="ARBA00023125"/>
    </source>
</evidence>
<comment type="caution">
    <text evidence="5">The sequence shown here is derived from an EMBL/GenBank/DDBJ whole genome shotgun (WGS) entry which is preliminary data.</text>
</comment>
<dbReference type="PROSITE" id="PS50110">
    <property type="entry name" value="RESPONSE_REGULATORY"/>
    <property type="match status" value="1"/>
</dbReference>
<dbReference type="InterPro" id="IPR016032">
    <property type="entry name" value="Sig_transdc_resp-reg_C-effctor"/>
</dbReference>
<keyword evidence="1" id="KW-0597">Phosphoprotein</keyword>
<dbReference type="Pfam" id="PF00072">
    <property type="entry name" value="Response_reg"/>
    <property type="match status" value="1"/>
</dbReference>
<dbReference type="PANTHER" id="PTHR43214:SF44">
    <property type="entry name" value="TWO-COMPONENT RESPONSE REGULATOR"/>
    <property type="match status" value="1"/>
</dbReference>
<dbReference type="CDD" id="cd17535">
    <property type="entry name" value="REC_NarL-like"/>
    <property type="match status" value="1"/>
</dbReference>
<dbReference type="AlphaFoldDB" id="A0A0F9HLB4"/>
<dbReference type="SMART" id="SM00448">
    <property type="entry name" value="REC"/>
    <property type="match status" value="1"/>
</dbReference>
<evidence type="ECO:0000259" key="4">
    <source>
        <dbReference type="PROSITE" id="PS50110"/>
    </source>
</evidence>
<organism evidence="5">
    <name type="scientific">marine sediment metagenome</name>
    <dbReference type="NCBI Taxonomy" id="412755"/>
    <lineage>
        <taxon>unclassified sequences</taxon>
        <taxon>metagenomes</taxon>
        <taxon>ecological metagenomes</taxon>
    </lineage>
</organism>
<dbReference type="Pfam" id="PF00196">
    <property type="entry name" value="GerE"/>
    <property type="match status" value="1"/>
</dbReference>
<sequence length="204" mass="23476">MVSGKEVRVLVADDHTMFREGIRLLLETRGEFEVVGEAATGDEAVELTRSLRPDVVIMDIGMPGMNGLELQRKLVDEKIDLPIVFITGHGNVQMAVGAMQAGAVNFLEKPFHEQELWDSIRKALELDEQYRRRRKRRQRVEERFIRLTRGERQVLDLILDGKYNKEMAVELELSVRTIEDRRSRLMQKMEAGSVAELVQLAMTR</sequence>
<evidence type="ECO:0000256" key="1">
    <source>
        <dbReference type="ARBA" id="ARBA00022553"/>
    </source>
</evidence>
<dbReference type="SUPFAM" id="SSF46894">
    <property type="entry name" value="C-terminal effector domain of the bipartite response regulators"/>
    <property type="match status" value="1"/>
</dbReference>
<feature type="domain" description="Response regulatory" evidence="4">
    <location>
        <begin position="8"/>
        <end position="124"/>
    </location>
</feature>
<dbReference type="GO" id="GO:0003677">
    <property type="term" value="F:DNA binding"/>
    <property type="evidence" value="ECO:0007669"/>
    <property type="project" value="UniProtKB-KW"/>
</dbReference>
<accession>A0A0F9HLB4</accession>
<gene>
    <name evidence="5" type="ORF">LCGC14_1769160</name>
</gene>
<dbReference type="PRINTS" id="PR00038">
    <property type="entry name" value="HTHLUXR"/>
</dbReference>
<feature type="domain" description="HTH luxR-type" evidence="3">
    <location>
        <begin position="140"/>
        <end position="204"/>
    </location>
</feature>
<protein>
    <recommendedName>
        <fullName evidence="6">Response regulatory domain-containing protein</fullName>
    </recommendedName>
</protein>
<name>A0A0F9HLB4_9ZZZZ</name>
<dbReference type="InterPro" id="IPR058245">
    <property type="entry name" value="NreC/VraR/RcsB-like_REC"/>
</dbReference>
<proteinExistence type="predicted"/>
<dbReference type="InterPro" id="IPR000792">
    <property type="entry name" value="Tscrpt_reg_LuxR_C"/>
</dbReference>
<reference evidence="5" key="1">
    <citation type="journal article" date="2015" name="Nature">
        <title>Complex archaea that bridge the gap between prokaryotes and eukaryotes.</title>
        <authorList>
            <person name="Spang A."/>
            <person name="Saw J.H."/>
            <person name="Jorgensen S.L."/>
            <person name="Zaremba-Niedzwiedzka K."/>
            <person name="Martijn J."/>
            <person name="Lind A.E."/>
            <person name="van Eijk R."/>
            <person name="Schleper C."/>
            <person name="Guy L."/>
            <person name="Ettema T.J."/>
        </authorList>
    </citation>
    <scope>NUCLEOTIDE SEQUENCE</scope>
</reference>
<dbReference type="SMART" id="SM00421">
    <property type="entry name" value="HTH_LUXR"/>
    <property type="match status" value="1"/>
</dbReference>
<dbReference type="InterPro" id="IPR011006">
    <property type="entry name" value="CheY-like_superfamily"/>
</dbReference>
<evidence type="ECO:0000313" key="5">
    <source>
        <dbReference type="EMBL" id="KKM03962.1"/>
    </source>
</evidence>
<dbReference type="InterPro" id="IPR039420">
    <property type="entry name" value="WalR-like"/>
</dbReference>
<dbReference type="CDD" id="cd06170">
    <property type="entry name" value="LuxR_C_like"/>
    <property type="match status" value="1"/>
</dbReference>
<dbReference type="GO" id="GO:0000160">
    <property type="term" value="P:phosphorelay signal transduction system"/>
    <property type="evidence" value="ECO:0007669"/>
    <property type="project" value="InterPro"/>
</dbReference>
<dbReference type="InterPro" id="IPR001789">
    <property type="entry name" value="Sig_transdc_resp-reg_receiver"/>
</dbReference>
<evidence type="ECO:0000259" key="3">
    <source>
        <dbReference type="PROSITE" id="PS50043"/>
    </source>
</evidence>
<evidence type="ECO:0008006" key="6">
    <source>
        <dbReference type="Google" id="ProtNLM"/>
    </source>
</evidence>
<dbReference type="PANTHER" id="PTHR43214">
    <property type="entry name" value="TWO-COMPONENT RESPONSE REGULATOR"/>
    <property type="match status" value="1"/>
</dbReference>
<dbReference type="PROSITE" id="PS50043">
    <property type="entry name" value="HTH_LUXR_2"/>
    <property type="match status" value="1"/>
</dbReference>
<dbReference type="GO" id="GO:0006355">
    <property type="term" value="P:regulation of DNA-templated transcription"/>
    <property type="evidence" value="ECO:0007669"/>
    <property type="project" value="InterPro"/>
</dbReference>
<dbReference type="Gene3D" id="3.40.50.2300">
    <property type="match status" value="1"/>
</dbReference>
<dbReference type="SUPFAM" id="SSF52172">
    <property type="entry name" value="CheY-like"/>
    <property type="match status" value="1"/>
</dbReference>
<dbReference type="EMBL" id="LAZR01016564">
    <property type="protein sequence ID" value="KKM03962.1"/>
    <property type="molecule type" value="Genomic_DNA"/>
</dbReference>
<keyword evidence="2" id="KW-0238">DNA-binding</keyword>